<dbReference type="InterPro" id="IPR013785">
    <property type="entry name" value="Aldolase_TIM"/>
</dbReference>
<dbReference type="InterPro" id="IPR000056">
    <property type="entry name" value="Ribul_P_3_epim-like"/>
</dbReference>
<dbReference type="Pfam" id="PF00834">
    <property type="entry name" value="Ribul_P_3_epim"/>
    <property type="match status" value="1"/>
</dbReference>
<dbReference type="GO" id="GO:0046872">
    <property type="term" value="F:metal ion binding"/>
    <property type="evidence" value="ECO:0007669"/>
    <property type="project" value="UniProtKB-KW"/>
</dbReference>
<reference evidence="3" key="1">
    <citation type="submission" date="2021-01" db="EMBL/GenBank/DDBJ databases">
        <authorList>
            <person name="Corre E."/>
            <person name="Pelletier E."/>
            <person name="Niang G."/>
            <person name="Scheremetjew M."/>
            <person name="Finn R."/>
            <person name="Kale V."/>
            <person name="Holt S."/>
            <person name="Cochrane G."/>
            <person name="Meng A."/>
            <person name="Brown T."/>
            <person name="Cohen L."/>
        </authorList>
    </citation>
    <scope>NUCLEOTIDE SEQUENCE</scope>
    <source>
        <strain evidence="3">PLY429</strain>
    </source>
</reference>
<keyword evidence="1" id="KW-0479">Metal-binding</keyword>
<dbReference type="InterPro" id="IPR011060">
    <property type="entry name" value="RibuloseP-bd_barrel"/>
</dbReference>
<keyword evidence="2" id="KW-0413">Isomerase</keyword>
<protein>
    <recommendedName>
        <fullName evidence="4">Ribulose-phosphate 3-epimerase</fullName>
    </recommendedName>
</protein>
<gene>
    <name evidence="3" type="ORF">TCHU04912_LOCUS8537</name>
</gene>
<dbReference type="GO" id="GO:0005975">
    <property type="term" value="P:carbohydrate metabolic process"/>
    <property type="evidence" value="ECO:0007669"/>
    <property type="project" value="InterPro"/>
</dbReference>
<proteinExistence type="predicted"/>
<sequence>MAVKPDTGLQEVLPLLDQGLVDVVNAMTVNPGFGGQPFRVDVLEKVRELRWRYPELAIQVDGGINASTIESAVAAGANIIVAGSYIFGAPLAREPVGIIRRALLGAAST</sequence>
<dbReference type="SUPFAM" id="SSF51366">
    <property type="entry name" value="Ribulose-phoshate binding barrel"/>
    <property type="match status" value="1"/>
</dbReference>
<dbReference type="EMBL" id="HBGG01016624">
    <property type="protein sequence ID" value="CAD9206301.1"/>
    <property type="molecule type" value="Transcribed_RNA"/>
</dbReference>
<dbReference type="Gene3D" id="3.20.20.70">
    <property type="entry name" value="Aldolase class I"/>
    <property type="match status" value="1"/>
</dbReference>
<organism evidence="3">
    <name type="scientific">Tetraselmis chuii</name>
    <dbReference type="NCBI Taxonomy" id="63592"/>
    <lineage>
        <taxon>Eukaryota</taxon>
        <taxon>Viridiplantae</taxon>
        <taxon>Chlorophyta</taxon>
        <taxon>core chlorophytes</taxon>
        <taxon>Chlorodendrophyceae</taxon>
        <taxon>Chlorodendrales</taxon>
        <taxon>Chlorodendraceae</taxon>
        <taxon>Tetraselmis</taxon>
    </lineage>
</organism>
<dbReference type="GO" id="GO:0016857">
    <property type="term" value="F:racemase and epimerase activity, acting on carbohydrates and derivatives"/>
    <property type="evidence" value="ECO:0007669"/>
    <property type="project" value="InterPro"/>
</dbReference>
<evidence type="ECO:0008006" key="4">
    <source>
        <dbReference type="Google" id="ProtNLM"/>
    </source>
</evidence>
<name>A0A7S1SQW9_9CHLO</name>
<accession>A0A7S1SQW9</accession>
<evidence type="ECO:0000256" key="1">
    <source>
        <dbReference type="ARBA" id="ARBA00022723"/>
    </source>
</evidence>
<dbReference type="PANTHER" id="PTHR11749">
    <property type="entry name" value="RIBULOSE-5-PHOSPHATE-3-EPIMERASE"/>
    <property type="match status" value="1"/>
</dbReference>
<evidence type="ECO:0000313" key="3">
    <source>
        <dbReference type="EMBL" id="CAD9206301.1"/>
    </source>
</evidence>
<evidence type="ECO:0000256" key="2">
    <source>
        <dbReference type="ARBA" id="ARBA00023235"/>
    </source>
</evidence>
<dbReference type="AlphaFoldDB" id="A0A7S1SQW9"/>